<evidence type="ECO:0008006" key="4">
    <source>
        <dbReference type="Google" id="ProtNLM"/>
    </source>
</evidence>
<feature type="transmembrane region" description="Helical" evidence="1">
    <location>
        <begin position="171"/>
        <end position="202"/>
    </location>
</feature>
<dbReference type="InterPro" id="IPR025570">
    <property type="entry name" value="DUF4337"/>
</dbReference>
<dbReference type="Pfam" id="PF14235">
    <property type="entry name" value="DUF4337"/>
    <property type="match status" value="1"/>
</dbReference>
<dbReference type="EMBL" id="PVWO01000047">
    <property type="protein sequence ID" value="PSB58130.1"/>
    <property type="molecule type" value="Genomic_DNA"/>
</dbReference>
<gene>
    <name evidence="2" type="ORF">C7B77_05960</name>
</gene>
<keyword evidence="3" id="KW-1185">Reference proteome</keyword>
<dbReference type="AlphaFoldDB" id="A0A2T1GJZ4"/>
<protein>
    <recommendedName>
        <fullName evidence="4">DUF4337 domain-containing protein</fullName>
    </recommendedName>
</protein>
<dbReference type="OrthoDB" id="9806096at2"/>
<keyword evidence="1" id="KW-0472">Membrane</keyword>
<keyword evidence="1" id="KW-1133">Transmembrane helix</keyword>
<feature type="transmembrane region" description="Helical" evidence="1">
    <location>
        <begin position="145"/>
        <end position="165"/>
    </location>
</feature>
<evidence type="ECO:0000256" key="1">
    <source>
        <dbReference type="SAM" id="Phobius"/>
    </source>
</evidence>
<keyword evidence="1" id="KW-0812">Transmembrane</keyword>
<sequence>MAERLGPEPHEFQEQVLEAIEEIKSELDTEVANENTEHKWLKWLGVSTAILSSTAAIAAMLGGYYANASSVAQSQASDRLTQFQANSMKRHVDESVIIMLKAQQKPVPNAIKEDLDKLARDRVKIKADATTLQAISQYDLRQHNYFSYAITALQVGISLSAIAVIARNRRIWYLGMGLGTVGIACMIFAAASTSIAAPIIAIHQSSNK</sequence>
<comment type="caution">
    <text evidence="2">The sequence shown here is derived from an EMBL/GenBank/DDBJ whole genome shotgun (WGS) entry which is preliminary data.</text>
</comment>
<name>A0A2T1GJZ4_9CYAN</name>
<reference evidence="2 3" key="1">
    <citation type="submission" date="2018-03" db="EMBL/GenBank/DDBJ databases">
        <title>The ancient ancestry and fast evolution of plastids.</title>
        <authorList>
            <person name="Moore K.R."/>
            <person name="Magnabosco C."/>
            <person name="Momper L."/>
            <person name="Gold D.A."/>
            <person name="Bosak T."/>
            <person name="Fournier G.P."/>
        </authorList>
    </citation>
    <scope>NUCLEOTIDE SEQUENCE [LARGE SCALE GENOMIC DNA]</scope>
    <source>
        <strain evidence="2 3">CCALA 037</strain>
    </source>
</reference>
<organism evidence="2 3">
    <name type="scientific">Chamaesiphon polymorphus CCALA 037</name>
    <dbReference type="NCBI Taxonomy" id="2107692"/>
    <lineage>
        <taxon>Bacteria</taxon>
        <taxon>Bacillati</taxon>
        <taxon>Cyanobacteriota</taxon>
        <taxon>Cyanophyceae</taxon>
        <taxon>Gomontiellales</taxon>
        <taxon>Chamaesiphonaceae</taxon>
        <taxon>Chamaesiphon</taxon>
    </lineage>
</organism>
<dbReference type="Proteomes" id="UP000238937">
    <property type="component" value="Unassembled WGS sequence"/>
</dbReference>
<evidence type="ECO:0000313" key="3">
    <source>
        <dbReference type="Proteomes" id="UP000238937"/>
    </source>
</evidence>
<feature type="transmembrane region" description="Helical" evidence="1">
    <location>
        <begin position="43"/>
        <end position="66"/>
    </location>
</feature>
<proteinExistence type="predicted"/>
<dbReference type="RefSeq" id="WP_106301454.1">
    <property type="nucleotide sequence ID" value="NZ_PVWO01000047.1"/>
</dbReference>
<evidence type="ECO:0000313" key="2">
    <source>
        <dbReference type="EMBL" id="PSB58130.1"/>
    </source>
</evidence>
<accession>A0A2T1GJZ4</accession>